<feature type="transmembrane region" description="Helical" evidence="1">
    <location>
        <begin position="177"/>
        <end position="194"/>
    </location>
</feature>
<keyword evidence="1" id="KW-0472">Membrane</keyword>
<dbReference type="EMBL" id="CP002779">
    <property type="protein sequence ID" value="AEH25049.1"/>
    <property type="molecule type" value="Genomic_DNA"/>
</dbReference>
<feature type="transmembrane region" description="Helical" evidence="1">
    <location>
        <begin position="56"/>
        <end position="80"/>
    </location>
</feature>
<dbReference type="eggNOG" id="arCOG02436">
    <property type="taxonomic scope" value="Archaea"/>
</dbReference>
<feature type="transmembrane region" description="Helical" evidence="1">
    <location>
        <begin position="145"/>
        <end position="165"/>
    </location>
</feature>
<dbReference type="Proteomes" id="UP000008386">
    <property type="component" value="Chromosome"/>
</dbReference>
<dbReference type="OrthoDB" id="86287at2157"/>
<dbReference type="HOGENOM" id="CLU_854245_0_0_2"/>
<dbReference type="GO" id="GO:0005886">
    <property type="term" value="C:plasma membrane"/>
    <property type="evidence" value="ECO:0007669"/>
    <property type="project" value="UniProtKB-SubCell"/>
</dbReference>
<dbReference type="GO" id="GO:0140359">
    <property type="term" value="F:ABC-type transporter activity"/>
    <property type="evidence" value="ECO:0007669"/>
    <property type="project" value="InterPro"/>
</dbReference>
<feature type="transmembrane region" description="Helical" evidence="1">
    <location>
        <begin position="18"/>
        <end position="36"/>
    </location>
</feature>
<dbReference type="AlphaFoldDB" id="F8AFZ5"/>
<dbReference type="PANTHER" id="PTHR43471">
    <property type="entry name" value="ABC TRANSPORTER PERMEASE"/>
    <property type="match status" value="1"/>
</dbReference>
<dbReference type="Pfam" id="PF12679">
    <property type="entry name" value="ABC2_membrane_2"/>
    <property type="match status" value="1"/>
</dbReference>
<gene>
    <name evidence="2" type="ordered locus">PYCH_13790</name>
</gene>
<dbReference type="GeneID" id="10837950"/>
<dbReference type="STRING" id="529709.PYCH_13790"/>
<dbReference type="KEGG" id="pya:PYCH_13790"/>
<reference evidence="2 3" key="1">
    <citation type="journal article" date="2011" name="J. Bacteriol.">
        <title>Complete genome sequence of the obligate piezophilic hyperthermophilic archaeon Pyrococcus yayanosii CH1.</title>
        <authorList>
            <person name="Jun X."/>
            <person name="Lupeng L."/>
            <person name="Minjuan X."/>
            <person name="Oger P."/>
            <person name="Fengping W."/>
            <person name="Jebbar M."/>
            <person name="Xiang X."/>
        </authorList>
    </citation>
    <scope>NUCLEOTIDE SEQUENCE [LARGE SCALE GENOMIC DNA]</scope>
    <source>
        <strain evidence="3">CH1 / JCM 16557</strain>
    </source>
</reference>
<organism evidence="2 3">
    <name type="scientific">Pyrococcus yayanosii (strain CH1 / JCM 16557)</name>
    <dbReference type="NCBI Taxonomy" id="529709"/>
    <lineage>
        <taxon>Archaea</taxon>
        <taxon>Methanobacteriati</taxon>
        <taxon>Methanobacteriota</taxon>
        <taxon>Thermococci</taxon>
        <taxon>Thermococcales</taxon>
        <taxon>Thermococcaceae</taxon>
        <taxon>Pyrococcus</taxon>
    </lineage>
</organism>
<keyword evidence="3" id="KW-1185">Reference proteome</keyword>
<keyword evidence="1" id="KW-1133">Transmembrane helix</keyword>
<keyword evidence="1" id="KW-0812">Transmembrane</keyword>
<dbReference type="PANTHER" id="PTHR43471:SF12">
    <property type="entry name" value="HYPOTHETICAL MEMBRANE PROTEIN, CONSERVED"/>
    <property type="match status" value="1"/>
</dbReference>
<evidence type="ECO:0000313" key="3">
    <source>
        <dbReference type="Proteomes" id="UP000008386"/>
    </source>
</evidence>
<feature type="transmembrane region" description="Helical" evidence="1">
    <location>
        <begin position="107"/>
        <end position="133"/>
    </location>
</feature>
<evidence type="ECO:0000313" key="2">
    <source>
        <dbReference type="EMBL" id="AEH25049.1"/>
    </source>
</evidence>
<sequence length="384" mass="42529">MLWSFRLELKQSLRTKKFWIIVLIMMVLYLPVLYGIKASGEFFGKGYTEEYLVSSLINAVKGMVGFFVSILALLLGATAINSEVEKGTIRIAISKPITRAGYILGKILANTVILALAILLSSLVAVFGIKYLGIDLTTSLLRDTILMNLVLLLAMIQLLALGYLLSTMIKSSSGAMGAALVLFFLLALISPALVEYKAYIDAEKVVEKKLGPIEVPQLNGNITEEEWTAYEEKMKLLEAERQRLSREYKTEFLFFNPNAQLNIIFGNLSKLEHVVVRNVTYYKATELGTPDYSSGPVKVEVNVTKGEGYCSGGSTSAGREFTEQTFTGSEYYVAVIKEECTITYSYQGVAYSVSRNILNLGILAAMTFVYLGLAVFRFGKIDLR</sequence>
<accession>F8AFZ5</accession>
<protein>
    <submittedName>
        <fullName evidence="2">ABC transporter permease</fullName>
    </submittedName>
</protein>
<dbReference type="RefSeq" id="WP_013906105.1">
    <property type="nucleotide sequence ID" value="NC_015680.1"/>
</dbReference>
<proteinExistence type="predicted"/>
<name>F8AFZ5_PYRYC</name>
<feature type="transmembrane region" description="Helical" evidence="1">
    <location>
        <begin position="357"/>
        <end position="376"/>
    </location>
</feature>
<evidence type="ECO:0000256" key="1">
    <source>
        <dbReference type="SAM" id="Phobius"/>
    </source>
</evidence>